<organism evidence="2">
    <name type="scientific">Norrisiella sphaerica</name>
    <dbReference type="NCBI Taxonomy" id="552664"/>
    <lineage>
        <taxon>Eukaryota</taxon>
        <taxon>Sar</taxon>
        <taxon>Rhizaria</taxon>
        <taxon>Cercozoa</taxon>
        <taxon>Chlorarachniophyceae</taxon>
        <taxon>Norrisiella</taxon>
    </lineage>
</organism>
<dbReference type="EMBL" id="HBHC01000452">
    <property type="protein sequence ID" value="CAD9650129.1"/>
    <property type="molecule type" value="Transcribed_RNA"/>
</dbReference>
<feature type="region of interest" description="Disordered" evidence="1">
    <location>
        <begin position="35"/>
        <end position="65"/>
    </location>
</feature>
<evidence type="ECO:0000313" key="2">
    <source>
        <dbReference type="EMBL" id="CAD9650129.1"/>
    </source>
</evidence>
<feature type="region of interest" description="Disordered" evidence="1">
    <location>
        <begin position="382"/>
        <end position="470"/>
    </location>
</feature>
<feature type="compositionally biased region" description="Low complexity" evidence="1">
    <location>
        <begin position="47"/>
        <end position="56"/>
    </location>
</feature>
<sequence>MQGYPGAMVDPEQLKMPIPHAGKLQQANALMGPAAEQMQHMPQTPKSSSNGSVGSDSMKKSSTPQGWFVADDKWGRFRFTKGAAKKGCAPNANPPVWFCSKCKDEGKDGLLPLSEFMPYGPECGNPNDKENNKIWSRYMLSGCVYLCKKHADEHIAFMKHRREEVASKKKEEAMLEASKNEDGKPGDYKRYKTPKKQDLSMKKLQNTLTNVLKKFSPKASIAVLMSHEDDPGNLASYHVGSSLDNFCSDAYVRSLFLLCGTRSPQGQHLNVMNQGHDLILQQMQNLTKQYTLLIRQLQNVTRQQQVQNITKQYGLIVSQLQNVARNPGVLEASVARGGIQGVPAMPAMTGVPGVPGMTMGVDAHTVAMPSPAQLAGQMQFVTDGTSVPDPSAKLREASENKARADAKAQKVVDMAGNAGQDKVPMDTEKQNPQPQGHTQAQLPAIPQIDMSNKRPREENQQANANKRPKN</sequence>
<feature type="compositionally biased region" description="Basic and acidic residues" evidence="1">
    <location>
        <begin position="392"/>
        <end position="410"/>
    </location>
</feature>
<accession>A0A7S2QRU7</accession>
<name>A0A7S2QRU7_9EUKA</name>
<proteinExistence type="predicted"/>
<feature type="compositionally biased region" description="Polar residues" evidence="1">
    <location>
        <begin position="430"/>
        <end position="441"/>
    </location>
</feature>
<evidence type="ECO:0000256" key="1">
    <source>
        <dbReference type="SAM" id="MobiDB-lite"/>
    </source>
</evidence>
<feature type="region of interest" description="Disordered" evidence="1">
    <location>
        <begin position="175"/>
        <end position="196"/>
    </location>
</feature>
<gene>
    <name evidence="2" type="ORF">NSPH01132_LOCUS226</name>
</gene>
<dbReference type="AlphaFoldDB" id="A0A7S2QRU7"/>
<reference evidence="2" key="1">
    <citation type="submission" date="2021-01" db="EMBL/GenBank/DDBJ databases">
        <authorList>
            <person name="Corre E."/>
            <person name="Pelletier E."/>
            <person name="Niang G."/>
            <person name="Scheremetjew M."/>
            <person name="Finn R."/>
            <person name="Kale V."/>
            <person name="Holt S."/>
            <person name="Cochrane G."/>
            <person name="Meng A."/>
            <person name="Brown T."/>
            <person name="Cohen L."/>
        </authorList>
    </citation>
    <scope>NUCLEOTIDE SEQUENCE</scope>
    <source>
        <strain evidence="2">BC52</strain>
    </source>
</reference>
<protein>
    <submittedName>
        <fullName evidence="2">Uncharacterized protein</fullName>
    </submittedName>
</protein>